<keyword evidence="2" id="KW-1185">Reference proteome</keyword>
<gene>
    <name evidence="1" type="ORF">HUJ06_014287</name>
</gene>
<sequence>MERKKLLESEMIIRIITNHSTYDTFELPSIFD</sequence>
<evidence type="ECO:0000313" key="1">
    <source>
        <dbReference type="EMBL" id="DAD39964.1"/>
    </source>
</evidence>
<organism evidence="1 2">
    <name type="scientific">Nelumbo nucifera</name>
    <name type="common">Sacred lotus</name>
    <dbReference type="NCBI Taxonomy" id="4432"/>
    <lineage>
        <taxon>Eukaryota</taxon>
        <taxon>Viridiplantae</taxon>
        <taxon>Streptophyta</taxon>
        <taxon>Embryophyta</taxon>
        <taxon>Tracheophyta</taxon>
        <taxon>Spermatophyta</taxon>
        <taxon>Magnoliopsida</taxon>
        <taxon>Proteales</taxon>
        <taxon>Nelumbonaceae</taxon>
        <taxon>Nelumbo</taxon>
    </lineage>
</organism>
<dbReference type="Proteomes" id="UP000607653">
    <property type="component" value="Unassembled WGS sequence"/>
</dbReference>
<dbReference type="AlphaFoldDB" id="A0A822Z0P3"/>
<reference evidence="1 2" key="1">
    <citation type="journal article" date="2020" name="Mol. Biol. Evol.">
        <title>Distinct Expression and Methylation Patterns for Genes with Different Fates following a Single Whole-Genome Duplication in Flowering Plants.</title>
        <authorList>
            <person name="Shi T."/>
            <person name="Rahmani R.S."/>
            <person name="Gugger P.F."/>
            <person name="Wang M."/>
            <person name="Li H."/>
            <person name="Zhang Y."/>
            <person name="Li Z."/>
            <person name="Wang Q."/>
            <person name="Van de Peer Y."/>
            <person name="Marchal K."/>
            <person name="Chen J."/>
        </authorList>
    </citation>
    <scope>NUCLEOTIDE SEQUENCE [LARGE SCALE GENOMIC DNA]</scope>
    <source>
        <tissue evidence="1">Leaf</tissue>
    </source>
</reference>
<name>A0A822Z0P3_NELNU</name>
<dbReference type="EMBL" id="DUZY01000005">
    <property type="protein sequence ID" value="DAD39964.1"/>
    <property type="molecule type" value="Genomic_DNA"/>
</dbReference>
<protein>
    <submittedName>
        <fullName evidence="1">Uncharacterized protein</fullName>
    </submittedName>
</protein>
<proteinExistence type="predicted"/>
<accession>A0A822Z0P3</accession>
<comment type="caution">
    <text evidence="1">The sequence shown here is derived from an EMBL/GenBank/DDBJ whole genome shotgun (WGS) entry which is preliminary data.</text>
</comment>
<evidence type="ECO:0000313" key="2">
    <source>
        <dbReference type="Proteomes" id="UP000607653"/>
    </source>
</evidence>